<dbReference type="PROSITE" id="PS51257">
    <property type="entry name" value="PROKAR_LIPOPROTEIN"/>
    <property type="match status" value="1"/>
</dbReference>
<proteinExistence type="predicted"/>
<organism evidence="5 6">
    <name type="scientific">Aquimarina intermedia</name>
    <dbReference type="NCBI Taxonomy" id="350814"/>
    <lineage>
        <taxon>Bacteria</taxon>
        <taxon>Pseudomonadati</taxon>
        <taxon>Bacteroidota</taxon>
        <taxon>Flavobacteriia</taxon>
        <taxon>Flavobacteriales</taxon>
        <taxon>Flavobacteriaceae</taxon>
        <taxon>Aquimarina</taxon>
    </lineage>
</organism>
<dbReference type="GO" id="GO:0030313">
    <property type="term" value="C:cell envelope"/>
    <property type="evidence" value="ECO:0007669"/>
    <property type="project" value="UniProtKB-SubCell"/>
</dbReference>
<reference evidence="5 6" key="1">
    <citation type="submission" date="2019-07" db="EMBL/GenBank/DDBJ databases">
        <title>Genomic Encyclopedia of Archaeal and Bacterial Type Strains, Phase II (KMG-II): from individual species to whole genera.</title>
        <authorList>
            <person name="Goeker M."/>
        </authorList>
    </citation>
    <scope>NUCLEOTIDE SEQUENCE [LARGE SCALE GENOMIC DNA]</scope>
    <source>
        <strain evidence="5 6">DSM 17527</strain>
    </source>
</reference>
<dbReference type="GO" id="GO:0009055">
    <property type="term" value="F:electron transfer activity"/>
    <property type="evidence" value="ECO:0007669"/>
    <property type="project" value="InterPro"/>
</dbReference>
<dbReference type="Gene3D" id="1.10.760.10">
    <property type="entry name" value="Cytochrome c-like domain"/>
    <property type="match status" value="2"/>
</dbReference>
<evidence type="ECO:0000256" key="1">
    <source>
        <dbReference type="ARBA" id="ARBA00004196"/>
    </source>
</evidence>
<comment type="subcellular location">
    <subcellularLocation>
        <location evidence="1">Cell envelope</location>
    </subcellularLocation>
</comment>
<keyword evidence="6" id="KW-1185">Reference proteome</keyword>
<name>A0A5S5CC41_9FLAO</name>
<evidence type="ECO:0000256" key="3">
    <source>
        <dbReference type="ARBA" id="ARBA00023002"/>
    </source>
</evidence>
<feature type="domain" description="Di-haem cytochrome c peroxidase" evidence="4">
    <location>
        <begin position="70"/>
        <end position="267"/>
    </location>
</feature>
<comment type="caution">
    <text evidence="5">The sequence shown here is derived from an EMBL/GenBank/DDBJ whole genome shotgun (WGS) entry which is preliminary data.</text>
</comment>
<dbReference type="OrthoDB" id="9805202at2"/>
<dbReference type="InterPro" id="IPR051395">
    <property type="entry name" value="Cytochrome_c_Peroxidase/MauG"/>
</dbReference>
<dbReference type="EMBL" id="VNHU01000001">
    <property type="protein sequence ID" value="TYP76934.1"/>
    <property type="molecule type" value="Genomic_DNA"/>
</dbReference>
<dbReference type="GO" id="GO:0020037">
    <property type="term" value="F:heme binding"/>
    <property type="evidence" value="ECO:0007669"/>
    <property type="project" value="InterPro"/>
</dbReference>
<dbReference type="AlphaFoldDB" id="A0A5S5CC41"/>
<dbReference type="InterPro" id="IPR004852">
    <property type="entry name" value="Di-haem_cyt_c_peroxidsae"/>
</dbReference>
<evidence type="ECO:0000313" key="6">
    <source>
        <dbReference type="Proteomes" id="UP000324376"/>
    </source>
</evidence>
<protein>
    <submittedName>
        <fullName evidence="5">Cytochrome c peroxidase</fullName>
    </submittedName>
</protein>
<dbReference type="PANTHER" id="PTHR30600:SF10">
    <property type="entry name" value="BLL6722 PROTEIN"/>
    <property type="match status" value="1"/>
</dbReference>
<dbReference type="GO" id="GO:0004130">
    <property type="term" value="F:cytochrome-c peroxidase activity"/>
    <property type="evidence" value="ECO:0007669"/>
    <property type="project" value="TreeGrafter"/>
</dbReference>
<dbReference type="RefSeq" id="WP_148780971.1">
    <property type="nucleotide sequence ID" value="NZ_VNHU01000001.1"/>
</dbReference>
<dbReference type="Pfam" id="PF03150">
    <property type="entry name" value="CCP_MauG"/>
    <property type="match status" value="1"/>
</dbReference>
<evidence type="ECO:0000256" key="2">
    <source>
        <dbReference type="ARBA" id="ARBA00022729"/>
    </source>
</evidence>
<dbReference type="SUPFAM" id="SSF46626">
    <property type="entry name" value="Cytochrome c"/>
    <property type="match status" value="2"/>
</dbReference>
<sequence>MKRIFTLISLSLVMLSCGEDDYYPIESSLDADLKKQLIEVSGGKGLGYFILPESDAFDEIPQDPKNPITPAKVQLGKLLLHETALGQVPKIDLMKGTYSCASCHQADAGFSSGLRQGIGECGVGFGFRGESRTINKSVPVDSVDIQPLRSPTLLHVAYQEVMLWNGQFGGTGINTGTETNWGTIPENYLGYQGVEVQAIKGQGVHRLIIDADLAESLGYKNLFDSAFPEVSVNERYSSLYAGLAIAAYERTLLANQSPWQRWLKGETEALTMEEKQGVKVFFGEGRCYECHTGPALSDMNFYAFGMGDFDNSDGAVVLNEVDMDAIKKGRGGFTKKASDEYKFKTPTLYNMIDNGFYGHGGTFTSVKEVIHYKNVGIPQNKQVPLQNMAPQFGHLYLTDTQIESLTQFLENGLRDPNLKRYVPEALNSGNCFPNNDEQSQLDLNCS</sequence>
<keyword evidence="2" id="KW-0732">Signal</keyword>
<dbReference type="PANTHER" id="PTHR30600">
    <property type="entry name" value="CYTOCHROME C PEROXIDASE-RELATED"/>
    <property type="match status" value="1"/>
</dbReference>
<keyword evidence="5" id="KW-0575">Peroxidase</keyword>
<accession>A0A5S5CC41</accession>
<evidence type="ECO:0000259" key="4">
    <source>
        <dbReference type="Pfam" id="PF03150"/>
    </source>
</evidence>
<dbReference type="Proteomes" id="UP000324376">
    <property type="component" value="Unassembled WGS sequence"/>
</dbReference>
<dbReference type="InterPro" id="IPR036909">
    <property type="entry name" value="Cyt_c-like_dom_sf"/>
</dbReference>
<evidence type="ECO:0000313" key="5">
    <source>
        <dbReference type="EMBL" id="TYP76934.1"/>
    </source>
</evidence>
<gene>
    <name evidence="5" type="ORF">BD809_10180</name>
</gene>
<keyword evidence="3" id="KW-0560">Oxidoreductase</keyword>